<keyword evidence="3" id="KW-0804">Transcription</keyword>
<dbReference type="Gene3D" id="1.10.10.10">
    <property type="entry name" value="Winged helix-like DNA-binding domain superfamily/Winged helix DNA-binding domain"/>
    <property type="match status" value="1"/>
</dbReference>
<sequence>MTDKLGLDSFVPYRLSVVSNLVSDVIAQSYDRLFNISIAQWRVIAVVGEAGRLTPQAIGARTRMDKMTVSRAVKPLIERRLLAREDNADDGRSHLLSLTDTGARLYADVVPAARAFEAQMLADFAPAEVAALMCALDRLEAAAARLEMPHDS</sequence>
<keyword evidence="6" id="KW-1185">Reference proteome</keyword>
<dbReference type="EMBL" id="SIHO01000001">
    <property type="protein sequence ID" value="TFU05886.1"/>
    <property type="molecule type" value="Genomic_DNA"/>
</dbReference>
<evidence type="ECO:0000256" key="3">
    <source>
        <dbReference type="ARBA" id="ARBA00023163"/>
    </source>
</evidence>
<dbReference type="PANTHER" id="PTHR35790">
    <property type="entry name" value="HTH-TYPE TRANSCRIPTIONAL REGULATOR PCHR"/>
    <property type="match status" value="1"/>
</dbReference>
<proteinExistence type="predicted"/>
<dbReference type="PANTHER" id="PTHR35790:SF4">
    <property type="entry name" value="HTH-TYPE TRANSCRIPTIONAL REGULATOR PCHR"/>
    <property type="match status" value="1"/>
</dbReference>
<evidence type="ECO:0000313" key="5">
    <source>
        <dbReference type="EMBL" id="TFU05886.1"/>
    </source>
</evidence>
<dbReference type="OrthoDB" id="8906692at2"/>
<dbReference type="InterPro" id="IPR036388">
    <property type="entry name" value="WH-like_DNA-bd_sf"/>
</dbReference>
<evidence type="ECO:0000256" key="1">
    <source>
        <dbReference type="ARBA" id="ARBA00023015"/>
    </source>
</evidence>
<dbReference type="SMART" id="SM00347">
    <property type="entry name" value="HTH_MARR"/>
    <property type="match status" value="1"/>
</dbReference>
<protein>
    <submittedName>
        <fullName evidence="5">MarR family transcriptional regulator</fullName>
    </submittedName>
</protein>
<gene>
    <name evidence="5" type="ORF">EUV02_02345</name>
</gene>
<dbReference type="InterPro" id="IPR052067">
    <property type="entry name" value="Metal_resp_HTH_trans_reg"/>
</dbReference>
<organism evidence="5 6">
    <name type="scientific">Glacieibacterium arshaanense</name>
    <dbReference type="NCBI Taxonomy" id="2511025"/>
    <lineage>
        <taxon>Bacteria</taxon>
        <taxon>Pseudomonadati</taxon>
        <taxon>Pseudomonadota</taxon>
        <taxon>Alphaproteobacteria</taxon>
        <taxon>Sphingomonadales</taxon>
        <taxon>Sphingosinicellaceae</taxon>
        <taxon>Glacieibacterium</taxon>
    </lineage>
</organism>
<dbReference type="SUPFAM" id="SSF46785">
    <property type="entry name" value="Winged helix' DNA-binding domain"/>
    <property type="match status" value="1"/>
</dbReference>
<dbReference type="GO" id="GO:0003700">
    <property type="term" value="F:DNA-binding transcription factor activity"/>
    <property type="evidence" value="ECO:0007669"/>
    <property type="project" value="InterPro"/>
</dbReference>
<dbReference type="AlphaFoldDB" id="A0A4Y9EQK9"/>
<comment type="caution">
    <text evidence="5">The sequence shown here is derived from an EMBL/GenBank/DDBJ whole genome shotgun (WGS) entry which is preliminary data.</text>
</comment>
<dbReference type="Proteomes" id="UP000297737">
    <property type="component" value="Unassembled WGS sequence"/>
</dbReference>
<keyword evidence="2" id="KW-0238">DNA-binding</keyword>
<dbReference type="InterPro" id="IPR000835">
    <property type="entry name" value="HTH_MarR-typ"/>
</dbReference>
<dbReference type="Pfam" id="PF12802">
    <property type="entry name" value="MarR_2"/>
    <property type="match status" value="1"/>
</dbReference>
<dbReference type="GO" id="GO:0003677">
    <property type="term" value="F:DNA binding"/>
    <property type="evidence" value="ECO:0007669"/>
    <property type="project" value="UniProtKB-KW"/>
</dbReference>
<evidence type="ECO:0000259" key="4">
    <source>
        <dbReference type="PROSITE" id="PS50995"/>
    </source>
</evidence>
<keyword evidence="1" id="KW-0805">Transcription regulation</keyword>
<name>A0A4Y9EQK9_9SPHN</name>
<feature type="domain" description="HTH marR-type" evidence="4">
    <location>
        <begin position="1"/>
        <end position="141"/>
    </location>
</feature>
<dbReference type="RefSeq" id="WP_135244610.1">
    <property type="nucleotide sequence ID" value="NZ_SIHO01000001.1"/>
</dbReference>
<evidence type="ECO:0000256" key="2">
    <source>
        <dbReference type="ARBA" id="ARBA00023125"/>
    </source>
</evidence>
<accession>A0A4Y9EQK9</accession>
<reference evidence="5 6" key="1">
    <citation type="submission" date="2019-02" db="EMBL/GenBank/DDBJ databases">
        <title>Polymorphobacter sp. isolated from the lake at the Tibet of China.</title>
        <authorList>
            <person name="Li A."/>
        </authorList>
    </citation>
    <scope>NUCLEOTIDE SEQUENCE [LARGE SCALE GENOMIC DNA]</scope>
    <source>
        <strain evidence="5 6">DJ1R-1</strain>
    </source>
</reference>
<dbReference type="PROSITE" id="PS50995">
    <property type="entry name" value="HTH_MARR_2"/>
    <property type="match status" value="1"/>
</dbReference>
<dbReference type="InterPro" id="IPR036390">
    <property type="entry name" value="WH_DNA-bd_sf"/>
</dbReference>
<evidence type="ECO:0000313" key="6">
    <source>
        <dbReference type="Proteomes" id="UP000297737"/>
    </source>
</evidence>